<dbReference type="InterPro" id="IPR005843">
    <property type="entry name" value="A-D-PHexomutase_C"/>
</dbReference>
<protein>
    <recommendedName>
        <fullName evidence="6 8">Phosphoglucosamine mutase</fullName>
        <ecNumber evidence="6 8">5.4.2.10</ecNumber>
    </recommendedName>
</protein>
<evidence type="ECO:0000256" key="6">
    <source>
        <dbReference type="HAMAP-Rule" id="MF_01554"/>
    </source>
</evidence>
<keyword evidence="14" id="KW-1185">Reference proteome</keyword>
<evidence type="ECO:0000259" key="9">
    <source>
        <dbReference type="Pfam" id="PF00408"/>
    </source>
</evidence>
<evidence type="ECO:0000259" key="10">
    <source>
        <dbReference type="Pfam" id="PF02878"/>
    </source>
</evidence>
<keyword evidence="5 6" id="KW-0413">Isomerase</keyword>
<dbReference type="PROSITE" id="PS00710">
    <property type="entry name" value="PGM_PMM"/>
    <property type="match status" value="1"/>
</dbReference>
<comment type="similarity">
    <text evidence="1 6 7">Belongs to the phosphohexose mutase family.</text>
</comment>
<dbReference type="InterPro" id="IPR016066">
    <property type="entry name" value="A-D-PHexomutase_CS"/>
</dbReference>
<dbReference type="SUPFAM" id="SSF53738">
    <property type="entry name" value="Phosphoglucomutase, first 3 domains"/>
    <property type="match status" value="3"/>
</dbReference>
<name>A0ABU9YIQ7_9PROT</name>
<dbReference type="NCBIfam" id="TIGR01455">
    <property type="entry name" value="glmM"/>
    <property type="match status" value="1"/>
</dbReference>
<evidence type="ECO:0000259" key="12">
    <source>
        <dbReference type="Pfam" id="PF02880"/>
    </source>
</evidence>
<dbReference type="EC" id="5.4.2.10" evidence="6 8"/>
<proteinExistence type="inferred from homology"/>
<dbReference type="Pfam" id="PF00408">
    <property type="entry name" value="PGM_PMM_IV"/>
    <property type="match status" value="1"/>
</dbReference>
<feature type="domain" description="Alpha-D-phosphohexomutase C-terminal" evidence="9">
    <location>
        <begin position="378"/>
        <end position="440"/>
    </location>
</feature>
<feature type="binding site" evidence="6">
    <location>
        <position position="243"/>
    </location>
    <ligand>
        <name>Mg(2+)</name>
        <dbReference type="ChEBI" id="CHEBI:18420"/>
    </ligand>
</feature>
<reference evidence="13 14" key="1">
    <citation type="submission" date="2024-03" db="EMBL/GenBank/DDBJ databases">
        <title>High-quality draft genome sequencing of Tistrella sp. BH-R2-4.</title>
        <authorList>
            <person name="Dong C."/>
        </authorList>
    </citation>
    <scope>NUCLEOTIDE SEQUENCE [LARGE SCALE GENOMIC DNA]</scope>
    <source>
        <strain evidence="13 14">BH-R2-4</strain>
    </source>
</reference>
<dbReference type="InterPro" id="IPR005841">
    <property type="entry name" value="Alpha-D-phosphohexomutase_SF"/>
</dbReference>
<feature type="domain" description="Alpha-D-phosphohexomutase alpha/beta/alpha" evidence="10">
    <location>
        <begin position="4"/>
        <end position="134"/>
    </location>
</feature>
<comment type="function">
    <text evidence="6 8">Catalyzes the conversion of glucosamine-6-phosphate to glucosamine-1-phosphate.</text>
</comment>
<evidence type="ECO:0000256" key="1">
    <source>
        <dbReference type="ARBA" id="ARBA00010231"/>
    </source>
</evidence>
<dbReference type="SUPFAM" id="SSF55957">
    <property type="entry name" value="Phosphoglucomutase, C-terminal domain"/>
    <property type="match status" value="1"/>
</dbReference>
<evidence type="ECO:0000256" key="7">
    <source>
        <dbReference type="RuleBase" id="RU004326"/>
    </source>
</evidence>
<dbReference type="Pfam" id="PF02878">
    <property type="entry name" value="PGM_PMM_I"/>
    <property type="match status" value="1"/>
</dbReference>
<dbReference type="CDD" id="cd05802">
    <property type="entry name" value="GlmM"/>
    <property type="match status" value="1"/>
</dbReference>
<dbReference type="InterPro" id="IPR036900">
    <property type="entry name" value="A-D-PHexomutase_C_sf"/>
</dbReference>
<evidence type="ECO:0000259" key="11">
    <source>
        <dbReference type="Pfam" id="PF02879"/>
    </source>
</evidence>
<dbReference type="InterPro" id="IPR016055">
    <property type="entry name" value="A-D-PHexomutase_a/b/a-I/II/III"/>
</dbReference>
<accession>A0ABU9YIQ7</accession>
<dbReference type="EMBL" id="JBBKTW010000003">
    <property type="protein sequence ID" value="MEN2988693.1"/>
    <property type="molecule type" value="Genomic_DNA"/>
</dbReference>
<evidence type="ECO:0000256" key="8">
    <source>
        <dbReference type="RuleBase" id="RU004327"/>
    </source>
</evidence>
<dbReference type="InterPro" id="IPR005846">
    <property type="entry name" value="A-D-PHexomutase_a/b/a-III"/>
</dbReference>
<evidence type="ECO:0000313" key="14">
    <source>
        <dbReference type="Proteomes" id="UP001413721"/>
    </source>
</evidence>
<dbReference type="InterPro" id="IPR005844">
    <property type="entry name" value="A-D-PHexomutase_a/b/a-I"/>
</dbReference>
<dbReference type="InterPro" id="IPR005845">
    <property type="entry name" value="A-D-PHexomutase_a/b/a-II"/>
</dbReference>
<keyword evidence="3 6" id="KW-0479">Metal-binding</keyword>
<dbReference type="GO" id="GO:0008966">
    <property type="term" value="F:phosphoglucosamine mutase activity"/>
    <property type="evidence" value="ECO:0007669"/>
    <property type="project" value="UniProtKB-EC"/>
</dbReference>
<keyword evidence="2 6" id="KW-0597">Phosphoprotein</keyword>
<dbReference type="Proteomes" id="UP001413721">
    <property type="component" value="Unassembled WGS sequence"/>
</dbReference>
<evidence type="ECO:0000256" key="3">
    <source>
        <dbReference type="ARBA" id="ARBA00022723"/>
    </source>
</evidence>
<evidence type="ECO:0000313" key="13">
    <source>
        <dbReference type="EMBL" id="MEN2988693.1"/>
    </source>
</evidence>
<dbReference type="Pfam" id="PF02880">
    <property type="entry name" value="PGM_PMM_III"/>
    <property type="match status" value="1"/>
</dbReference>
<keyword evidence="4 6" id="KW-0460">Magnesium</keyword>
<feature type="modified residue" description="Phosphoserine" evidence="6">
    <location>
        <position position="102"/>
    </location>
</feature>
<evidence type="ECO:0000256" key="4">
    <source>
        <dbReference type="ARBA" id="ARBA00022842"/>
    </source>
</evidence>
<organism evidence="13 14">
    <name type="scientific">Tistrella arctica</name>
    <dbReference type="NCBI Taxonomy" id="3133430"/>
    <lineage>
        <taxon>Bacteria</taxon>
        <taxon>Pseudomonadati</taxon>
        <taxon>Pseudomonadota</taxon>
        <taxon>Alphaproteobacteria</taxon>
        <taxon>Geminicoccales</taxon>
        <taxon>Geminicoccaceae</taxon>
        <taxon>Tistrella</taxon>
    </lineage>
</organism>
<dbReference type="PANTHER" id="PTHR42946">
    <property type="entry name" value="PHOSPHOHEXOSE MUTASE"/>
    <property type="match status" value="1"/>
</dbReference>
<dbReference type="Pfam" id="PF02879">
    <property type="entry name" value="PGM_PMM_II"/>
    <property type="match status" value="1"/>
</dbReference>
<dbReference type="PRINTS" id="PR00509">
    <property type="entry name" value="PGMPMM"/>
</dbReference>
<dbReference type="NCBIfam" id="NF008139">
    <property type="entry name" value="PRK10887.1"/>
    <property type="match status" value="1"/>
</dbReference>
<dbReference type="RefSeq" id="WP_345934429.1">
    <property type="nucleotide sequence ID" value="NZ_JBBKTV010000007.1"/>
</dbReference>
<comment type="caution">
    <text evidence="13">The sequence shown here is derived from an EMBL/GenBank/DDBJ whole genome shotgun (WGS) entry which is preliminary data.</text>
</comment>
<dbReference type="InterPro" id="IPR006352">
    <property type="entry name" value="GlmM_bact"/>
</dbReference>
<comment type="PTM">
    <text evidence="6">Activated by phosphorylation.</text>
</comment>
<comment type="cofactor">
    <cofactor evidence="6">
        <name>Mg(2+)</name>
        <dbReference type="ChEBI" id="CHEBI:18420"/>
    </cofactor>
    <text evidence="6">Binds 1 Mg(2+) ion per subunit.</text>
</comment>
<dbReference type="Gene3D" id="3.40.120.10">
    <property type="entry name" value="Alpha-D-Glucose-1,6-Bisphosphate, subunit A, domain 3"/>
    <property type="match status" value="3"/>
</dbReference>
<dbReference type="PANTHER" id="PTHR42946:SF1">
    <property type="entry name" value="PHOSPHOGLUCOMUTASE (ALPHA-D-GLUCOSE-1,6-BISPHOSPHATE-DEPENDENT)"/>
    <property type="match status" value="1"/>
</dbReference>
<feature type="domain" description="Alpha-D-phosphohexomutase alpha/beta/alpha" evidence="12">
    <location>
        <begin position="260"/>
        <end position="364"/>
    </location>
</feature>
<feature type="active site" description="Phosphoserine intermediate" evidence="6">
    <location>
        <position position="102"/>
    </location>
</feature>
<feature type="domain" description="Alpha-D-phosphohexomutase alpha/beta/alpha" evidence="11">
    <location>
        <begin position="159"/>
        <end position="256"/>
    </location>
</feature>
<evidence type="ECO:0000256" key="2">
    <source>
        <dbReference type="ARBA" id="ARBA00022553"/>
    </source>
</evidence>
<evidence type="ECO:0000256" key="5">
    <source>
        <dbReference type="ARBA" id="ARBA00023235"/>
    </source>
</evidence>
<gene>
    <name evidence="6 13" type="primary">glmM</name>
    <name evidence="13" type="ORF">WG926_10300</name>
</gene>
<feature type="binding site" evidence="6">
    <location>
        <position position="247"/>
    </location>
    <ligand>
        <name>Mg(2+)</name>
        <dbReference type="ChEBI" id="CHEBI:18420"/>
    </ligand>
</feature>
<feature type="binding site" description="via phosphate group" evidence="6">
    <location>
        <position position="102"/>
    </location>
    <ligand>
        <name>Mg(2+)</name>
        <dbReference type="ChEBI" id="CHEBI:18420"/>
    </ligand>
</feature>
<dbReference type="InterPro" id="IPR050060">
    <property type="entry name" value="Phosphoglucosamine_mutase"/>
</dbReference>
<feature type="binding site" evidence="6">
    <location>
        <position position="245"/>
    </location>
    <ligand>
        <name>Mg(2+)</name>
        <dbReference type="ChEBI" id="CHEBI:18420"/>
    </ligand>
</feature>
<dbReference type="HAMAP" id="MF_01554_B">
    <property type="entry name" value="GlmM_B"/>
    <property type="match status" value="1"/>
</dbReference>
<comment type="catalytic activity">
    <reaction evidence="6 8">
        <text>alpha-D-glucosamine 1-phosphate = D-glucosamine 6-phosphate</text>
        <dbReference type="Rhea" id="RHEA:23424"/>
        <dbReference type="ChEBI" id="CHEBI:58516"/>
        <dbReference type="ChEBI" id="CHEBI:58725"/>
        <dbReference type="EC" id="5.4.2.10"/>
    </reaction>
</comment>
<sequence>MSHRYFGTDGIRGRANSWPMTAEVALRLGVATGMRFRSVRARTRVVIGKDTRLSGYMIEPALTAGFVSAGCDVILVGPIPTPAIAMLTRSMRCDLGVMISASHNPFADNGVKLFGPDGYKLSDEVQDEIEALMDGPPDVGLAPSEKLGRARRLDTARDRYVEAIKGTLPRGLRLDGLKVAIDCANGAAYSVAPTILWELGADVTAIGVEPDGFNINRDCGSTAPDALARAVVEKGCDIGFALDGDADRVIVVDEAGRQVDGDQIMALIATSWAKRNRLVGGGIVATVMSNMGLERYLEASGLHLVRTQVGDRYVGERMRADGYNVGGEQSGHMIFSDYATTGDGLVAALQVLAVMVDDGISARAATNRFEPWPQLLRNVRYAGQSPQTDPEVMAVIAAETARLDGHGRVLIRPSGTETLIRVMAEADDAALVESAVDRIVSAMEKATARRS</sequence>
<dbReference type="Gene3D" id="3.30.310.50">
    <property type="entry name" value="Alpha-D-phosphohexomutase, C-terminal domain"/>
    <property type="match status" value="1"/>
</dbReference>